<dbReference type="GO" id="GO:0008194">
    <property type="term" value="F:UDP-glycosyltransferase activity"/>
    <property type="evidence" value="ECO:0007669"/>
    <property type="project" value="InterPro"/>
</dbReference>
<evidence type="ECO:0000313" key="4">
    <source>
        <dbReference type="EMBL" id="KAJ5459686.1"/>
    </source>
</evidence>
<organism evidence="4 5">
    <name type="scientific">Penicillium daleae</name>
    <dbReference type="NCBI Taxonomy" id="63821"/>
    <lineage>
        <taxon>Eukaryota</taxon>
        <taxon>Fungi</taxon>
        <taxon>Dikarya</taxon>
        <taxon>Ascomycota</taxon>
        <taxon>Pezizomycotina</taxon>
        <taxon>Eurotiomycetes</taxon>
        <taxon>Eurotiomycetidae</taxon>
        <taxon>Eurotiales</taxon>
        <taxon>Aspergillaceae</taxon>
        <taxon>Penicillium</taxon>
    </lineage>
</organism>
<dbReference type="RefSeq" id="XP_056768728.1">
    <property type="nucleotide sequence ID" value="XM_056904621.1"/>
</dbReference>
<dbReference type="PANTHER" id="PTHR48043:SF145">
    <property type="entry name" value="FI06409P-RELATED"/>
    <property type="match status" value="1"/>
</dbReference>
<reference evidence="4" key="1">
    <citation type="submission" date="2022-12" db="EMBL/GenBank/DDBJ databases">
        <authorList>
            <person name="Petersen C."/>
        </authorList>
    </citation>
    <scope>NUCLEOTIDE SEQUENCE</scope>
    <source>
        <strain evidence="4">IBT 16125</strain>
    </source>
</reference>
<keyword evidence="5" id="KW-1185">Reference proteome</keyword>
<name>A0AAD6CBB0_9EURO</name>
<dbReference type="EMBL" id="JAPVEA010000002">
    <property type="protein sequence ID" value="KAJ5459686.1"/>
    <property type="molecule type" value="Genomic_DNA"/>
</dbReference>
<dbReference type="SUPFAM" id="SSF53756">
    <property type="entry name" value="UDP-Glycosyltransferase/glycogen phosphorylase"/>
    <property type="match status" value="1"/>
</dbReference>
<dbReference type="Gene3D" id="3.40.50.2000">
    <property type="entry name" value="Glycogen Phosphorylase B"/>
    <property type="match status" value="2"/>
</dbReference>
<dbReference type="AlphaFoldDB" id="A0AAD6CBB0"/>
<evidence type="ECO:0000259" key="3">
    <source>
        <dbReference type="Pfam" id="PF06722"/>
    </source>
</evidence>
<dbReference type="GO" id="GO:0016758">
    <property type="term" value="F:hexosyltransferase activity"/>
    <property type="evidence" value="ECO:0007669"/>
    <property type="project" value="UniProtKB-ARBA"/>
</dbReference>
<comment type="caution">
    <text evidence="4">The sequence shown here is derived from an EMBL/GenBank/DDBJ whole genome shotgun (WGS) entry which is preliminary data.</text>
</comment>
<dbReference type="InterPro" id="IPR050271">
    <property type="entry name" value="UDP-glycosyltransferase"/>
</dbReference>
<evidence type="ECO:0000256" key="2">
    <source>
        <dbReference type="ARBA" id="ARBA00022679"/>
    </source>
</evidence>
<protein>
    <recommendedName>
        <fullName evidence="3">Erythromycin biosynthesis protein CIII-like C-terminal domain-containing protein</fullName>
    </recommendedName>
</protein>
<feature type="domain" description="Erythromycin biosynthesis protein CIII-like C-terminal" evidence="3">
    <location>
        <begin position="367"/>
        <end position="467"/>
    </location>
</feature>
<dbReference type="GeneID" id="81594864"/>
<dbReference type="CDD" id="cd03784">
    <property type="entry name" value="GT1_Gtf-like"/>
    <property type="match status" value="1"/>
</dbReference>
<dbReference type="InterPro" id="IPR010610">
    <property type="entry name" value="EryCIII-like_C"/>
</dbReference>
<dbReference type="Proteomes" id="UP001213681">
    <property type="component" value="Unassembled WGS sequence"/>
</dbReference>
<sequence>MAPARKILFLTNSELGQCNVAFAVAEEFLRRGEFDVHIGSYSPLAGLVEELNKRVGCGRPVEFHEIPGPSMTDLAIRSNIGLLFHRPGVKGATRGFQKVSTAMKNWRPSEYHQAYRSCLAMIEKLSPDIVVVDPILHVGLDACRTAKARVAILWPVPLKDVVIAIQPKAGIFWKYPVYASPFLLRFGKKPLTLSLSTGSGFPFPLPWKLILKNIYLVFRVIMTLTIGKSEPDELQDGKKPEGRNPFPLVNAYSKESLSLTPAFKELDFPLHVPANVISCGPILRKCPPLSTSDPELEAWLTKPTVLISLGSHVRLSESIAVEMAKGVRMVIAERPDMKILWKLKYDWESSDEFQKVLGAFITAGWVKVVSWIQADIMSVLETGRIATYVHHGGANSYFEACKVGAPQVILPQWLDTYDCATRVEWIGIGVNGSRIAAPGVEAEEFSKALLHVMSDEGISAKSAAVKDLCKGEGRIEAHDRMIEFCSN</sequence>
<dbReference type="Pfam" id="PF06722">
    <property type="entry name" value="EryCIII-like_C"/>
    <property type="match status" value="1"/>
</dbReference>
<evidence type="ECO:0000256" key="1">
    <source>
        <dbReference type="ARBA" id="ARBA00022676"/>
    </source>
</evidence>
<keyword evidence="1" id="KW-0328">Glycosyltransferase</keyword>
<evidence type="ECO:0000313" key="5">
    <source>
        <dbReference type="Proteomes" id="UP001213681"/>
    </source>
</evidence>
<reference evidence="4" key="2">
    <citation type="journal article" date="2023" name="IMA Fungus">
        <title>Comparative genomic study of the Penicillium genus elucidates a diverse pangenome and 15 lateral gene transfer events.</title>
        <authorList>
            <person name="Petersen C."/>
            <person name="Sorensen T."/>
            <person name="Nielsen M.R."/>
            <person name="Sondergaard T.E."/>
            <person name="Sorensen J.L."/>
            <person name="Fitzpatrick D.A."/>
            <person name="Frisvad J.C."/>
            <person name="Nielsen K.L."/>
        </authorList>
    </citation>
    <scope>NUCLEOTIDE SEQUENCE</scope>
    <source>
        <strain evidence="4">IBT 16125</strain>
    </source>
</reference>
<keyword evidence="2" id="KW-0808">Transferase</keyword>
<accession>A0AAD6CBB0</accession>
<gene>
    <name evidence="4" type="ORF">N7458_001238</name>
</gene>
<dbReference type="InterPro" id="IPR002213">
    <property type="entry name" value="UDP_glucos_trans"/>
</dbReference>
<dbReference type="PANTHER" id="PTHR48043">
    <property type="entry name" value="EG:EG0003.4 PROTEIN-RELATED"/>
    <property type="match status" value="1"/>
</dbReference>
<proteinExistence type="predicted"/>